<dbReference type="GO" id="GO:0007064">
    <property type="term" value="P:mitotic sister chromatid cohesion"/>
    <property type="evidence" value="ECO:0007669"/>
    <property type="project" value="UniProtKB-ARBA"/>
</dbReference>
<organism evidence="13 14">
    <name type="scientific">Patellaria atrata CBS 101060</name>
    <dbReference type="NCBI Taxonomy" id="1346257"/>
    <lineage>
        <taxon>Eukaryota</taxon>
        <taxon>Fungi</taxon>
        <taxon>Dikarya</taxon>
        <taxon>Ascomycota</taxon>
        <taxon>Pezizomycotina</taxon>
        <taxon>Dothideomycetes</taxon>
        <taxon>Dothideomycetes incertae sedis</taxon>
        <taxon>Patellariales</taxon>
        <taxon>Patellariaceae</taxon>
        <taxon>Patellaria</taxon>
    </lineage>
</organism>
<dbReference type="PROSITE" id="PS51907">
    <property type="entry name" value="ZF_UBZ3"/>
    <property type="match status" value="1"/>
</dbReference>
<dbReference type="GO" id="GO:0005657">
    <property type="term" value="C:replication fork"/>
    <property type="evidence" value="ECO:0007669"/>
    <property type="project" value="UniProtKB-ARBA"/>
</dbReference>
<feature type="compositionally biased region" description="Basic and acidic residues" evidence="10">
    <location>
        <begin position="519"/>
        <end position="530"/>
    </location>
</feature>
<dbReference type="InterPro" id="IPR017961">
    <property type="entry name" value="DNA_pol_Y-fam_little_finger"/>
</dbReference>
<dbReference type="InterPro" id="IPR043128">
    <property type="entry name" value="Rev_trsase/Diguanyl_cyclase"/>
</dbReference>
<dbReference type="InterPro" id="IPR052230">
    <property type="entry name" value="DNA_polymerase_eta"/>
</dbReference>
<dbReference type="PIRSF" id="PIRSF036603">
    <property type="entry name" value="DPol_eta"/>
    <property type="match status" value="1"/>
</dbReference>
<accession>A0A9P4SJ08</accession>
<comment type="caution">
    <text evidence="13">The sequence shown here is derived from an EMBL/GenBank/DDBJ whole genome shotgun (WGS) entry which is preliminary data.</text>
</comment>
<dbReference type="FunFam" id="1.10.150.20:FF:000014">
    <property type="entry name" value="Polymerase (DNA directed), eta"/>
    <property type="match status" value="1"/>
</dbReference>
<feature type="compositionally biased region" description="Polar residues" evidence="10">
    <location>
        <begin position="711"/>
        <end position="721"/>
    </location>
</feature>
<evidence type="ECO:0000256" key="10">
    <source>
        <dbReference type="SAM" id="MobiDB-lite"/>
    </source>
</evidence>
<dbReference type="OrthoDB" id="5723at2759"/>
<dbReference type="InterPro" id="IPR036775">
    <property type="entry name" value="DNA_pol_Y-fam_lit_finger_sf"/>
</dbReference>
<dbReference type="FunFam" id="3.40.1170.60:FF:000008">
    <property type="entry name" value="DNA polymerase eta subunit"/>
    <property type="match status" value="1"/>
</dbReference>
<dbReference type="GO" id="GO:0003684">
    <property type="term" value="F:damaged DNA binding"/>
    <property type="evidence" value="ECO:0007669"/>
    <property type="project" value="InterPro"/>
</dbReference>
<dbReference type="GO" id="GO:0042276">
    <property type="term" value="P:error-prone translesion synthesis"/>
    <property type="evidence" value="ECO:0007669"/>
    <property type="project" value="TreeGrafter"/>
</dbReference>
<feature type="domain" description="UBZ3-type" evidence="12">
    <location>
        <begin position="640"/>
        <end position="676"/>
    </location>
</feature>
<dbReference type="Gene3D" id="3.40.1170.60">
    <property type="match status" value="1"/>
</dbReference>
<protein>
    <recommendedName>
        <fullName evidence="9">DNA polymerase eta</fullName>
    </recommendedName>
</protein>
<keyword evidence="3" id="KW-0479">Metal-binding</keyword>
<dbReference type="Pfam" id="PF18439">
    <property type="entry name" value="zf_UBZ"/>
    <property type="match status" value="1"/>
</dbReference>
<keyword evidence="5" id="KW-0863">Zinc-finger</keyword>
<keyword evidence="4" id="KW-0227">DNA damage</keyword>
<evidence type="ECO:0000256" key="7">
    <source>
        <dbReference type="ARBA" id="ARBA00023204"/>
    </source>
</evidence>
<dbReference type="InterPro" id="IPR043502">
    <property type="entry name" value="DNA/RNA_pol_sf"/>
</dbReference>
<evidence type="ECO:0000313" key="13">
    <source>
        <dbReference type="EMBL" id="KAF2843219.1"/>
    </source>
</evidence>
<dbReference type="GO" id="GO:0006281">
    <property type="term" value="P:DNA repair"/>
    <property type="evidence" value="ECO:0007669"/>
    <property type="project" value="UniProtKB-KW"/>
</dbReference>
<evidence type="ECO:0000256" key="6">
    <source>
        <dbReference type="ARBA" id="ARBA00022833"/>
    </source>
</evidence>
<feature type="region of interest" description="Disordered" evidence="10">
    <location>
        <begin position="680"/>
        <end position="738"/>
    </location>
</feature>
<keyword evidence="2" id="KW-0808">Transferase</keyword>
<dbReference type="Pfam" id="PF00817">
    <property type="entry name" value="IMS"/>
    <property type="match status" value="1"/>
</dbReference>
<dbReference type="GO" id="GO:0005634">
    <property type="term" value="C:nucleus"/>
    <property type="evidence" value="ECO:0007669"/>
    <property type="project" value="UniProtKB-SubCell"/>
</dbReference>
<dbReference type="EMBL" id="MU006089">
    <property type="protein sequence ID" value="KAF2843219.1"/>
    <property type="molecule type" value="Genomic_DNA"/>
</dbReference>
<keyword evidence="14" id="KW-1185">Reference proteome</keyword>
<dbReference type="GO" id="GO:0008270">
    <property type="term" value="F:zinc ion binding"/>
    <property type="evidence" value="ECO:0007669"/>
    <property type="project" value="UniProtKB-KW"/>
</dbReference>
<dbReference type="GO" id="GO:0009314">
    <property type="term" value="P:response to radiation"/>
    <property type="evidence" value="ECO:0007669"/>
    <property type="project" value="TreeGrafter"/>
</dbReference>
<evidence type="ECO:0000256" key="2">
    <source>
        <dbReference type="ARBA" id="ARBA00022679"/>
    </source>
</evidence>
<dbReference type="Gene3D" id="1.10.150.20">
    <property type="entry name" value="5' to 3' exonuclease, C-terminal subdomain"/>
    <property type="match status" value="1"/>
</dbReference>
<sequence>MSSPPFLESSHCSLTRGQKSRFTYKHLSLLSQYSTASPLRVVAHIDLDAFYAQCEMVRLDVQPDQPLAVQQWQGLIAINYPARKYGLTRHVTATEARKICPELIMQHVATWKEGDEKWAYHEDAWKHMGTHKVSLDPYRMESRKILKTIKDSLPDTQRVEKASIDEVFLDLSKHVYDLLLERYPELRGPPPYDDATENLPRPTTTALDWQTDALIDLDITASEDDDPDWDDIAILIGSEIVRNVRKNIYDFLHYTCSSGIARNKMLAKLGSGHQKPNAQTVIRNRAVSHFLSSFKFTKIRNLGGKLGDEVVAMFSTDTVSDLLGVSLEQFIKNLGEETGTWLYNTIRGEDKSEVNPRVAIKSMLSAKSFRPSINDFPTAVRWLRIFAADIFSRCVEEGVLENRRRPKTINLHYRTGQQTRSKQSPLPMSKTLSEEMLLNSSKLLLAQIVADGRAWPCSNLSLSVGGWEEGVTGNQSIGGFLVRGDEAKAMLDSEREASHISDRQEYEHPYKKRKLVSHRSSEDEKLKIDRFFSATDASPGSGIEGHTDSEYSTTDQGHEQVTMKKLSPPIRSPVNSKEAVSDNIPPSAQHDPCGSVHHPFSSEHPNHKSSSTLNLRKRNKASTVPLTVSTKTVIPPQHQFTIESFLCSRCSNETLIPIHQKEEHEDWHFAKALAKELRDNERIQGEQAGRSHSSLERPKIAKAKGGGRGRPSNNAGSTSSERSSRVEKGQQKLAFGRG</sequence>
<evidence type="ECO:0000256" key="4">
    <source>
        <dbReference type="ARBA" id="ARBA00022763"/>
    </source>
</evidence>
<dbReference type="Proteomes" id="UP000799429">
    <property type="component" value="Unassembled WGS sequence"/>
</dbReference>
<gene>
    <name evidence="13" type="ORF">M501DRAFT_966437</name>
</gene>
<dbReference type="PROSITE" id="PS50173">
    <property type="entry name" value="UMUC"/>
    <property type="match status" value="1"/>
</dbReference>
<dbReference type="SUPFAM" id="SSF56672">
    <property type="entry name" value="DNA/RNA polymerases"/>
    <property type="match status" value="1"/>
</dbReference>
<feature type="domain" description="UmuC" evidence="11">
    <location>
        <begin position="42"/>
        <end position="303"/>
    </location>
</feature>
<evidence type="ECO:0000259" key="12">
    <source>
        <dbReference type="PROSITE" id="PS51907"/>
    </source>
</evidence>
<dbReference type="Pfam" id="PF11799">
    <property type="entry name" value="IMS_C"/>
    <property type="match status" value="1"/>
</dbReference>
<dbReference type="Gene3D" id="3.30.70.270">
    <property type="match status" value="1"/>
</dbReference>
<dbReference type="AlphaFoldDB" id="A0A9P4SJ08"/>
<dbReference type="GO" id="GO:0035861">
    <property type="term" value="C:site of double-strand break"/>
    <property type="evidence" value="ECO:0007669"/>
    <property type="project" value="TreeGrafter"/>
</dbReference>
<evidence type="ECO:0000256" key="5">
    <source>
        <dbReference type="ARBA" id="ARBA00022771"/>
    </source>
</evidence>
<reference evidence="13" key="1">
    <citation type="journal article" date="2020" name="Stud. Mycol.">
        <title>101 Dothideomycetes genomes: a test case for predicting lifestyles and emergence of pathogens.</title>
        <authorList>
            <person name="Haridas S."/>
            <person name="Albert R."/>
            <person name="Binder M."/>
            <person name="Bloem J."/>
            <person name="Labutti K."/>
            <person name="Salamov A."/>
            <person name="Andreopoulos B."/>
            <person name="Baker S."/>
            <person name="Barry K."/>
            <person name="Bills G."/>
            <person name="Bluhm B."/>
            <person name="Cannon C."/>
            <person name="Castanera R."/>
            <person name="Culley D."/>
            <person name="Daum C."/>
            <person name="Ezra D."/>
            <person name="Gonzalez J."/>
            <person name="Henrissat B."/>
            <person name="Kuo A."/>
            <person name="Liang C."/>
            <person name="Lipzen A."/>
            <person name="Lutzoni F."/>
            <person name="Magnuson J."/>
            <person name="Mondo S."/>
            <person name="Nolan M."/>
            <person name="Ohm R."/>
            <person name="Pangilinan J."/>
            <person name="Park H.-J."/>
            <person name="Ramirez L."/>
            <person name="Alfaro M."/>
            <person name="Sun H."/>
            <person name="Tritt A."/>
            <person name="Yoshinaga Y."/>
            <person name="Zwiers L.-H."/>
            <person name="Turgeon B."/>
            <person name="Goodwin S."/>
            <person name="Spatafora J."/>
            <person name="Crous P."/>
            <person name="Grigoriev I."/>
        </authorList>
    </citation>
    <scope>NUCLEOTIDE SEQUENCE</scope>
    <source>
        <strain evidence="13">CBS 101060</strain>
    </source>
</reference>
<evidence type="ECO:0000256" key="1">
    <source>
        <dbReference type="ARBA" id="ARBA00004123"/>
    </source>
</evidence>
<dbReference type="GO" id="GO:0003887">
    <property type="term" value="F:DNA-directed DNA polymerase activity"/>
    <property type="evidence" value="ECO:0007669"/>
    <property type="project" value="TreeGrafter"/>
</dbReference>
<dbReference type="FunFam" id="3.30.1490.100:FF:000009">
    <property type="entry name" value="DNA polymerase eta subunit"/>
    <property type="match status" value="1"/>
</dbReference>
<proteinExistence type="predicted"/>
<keyword evidence="8" id="KW-0539">Nucleus</keyword>
<evidence type="ECO:0000256" key="9">
    <source>
        <dbReference type="ARBA" id="ARBA00044975"/>
    </source>
</evidence>
<feature type="compositionally biased region" description="Basic and acidic residues" evidence="10">
    <location>
        <begin position="493"/>
        <end position="509"/>
    </location>
</feature>
<dbReference type="PANTHER" id="PTHR45873:SF1">
    <property type="entry name" value="DNA POLYMERASE ETA"/>
    <property type="match status" value="1"/>
</dbReference>
<dbReference type="SUPFAM" id="SSF100879">
    <property type="entry name" value="Lesion bypass DNA polymerase (Y-family), little finger domain"/>
    <property type="match status" value="1"/>
</dbReference>
<evidence type="ECO:0000256" key="8">
    <source>
        <dbReference type="ARBA" id="ARBA00023242"/>
    </source>
</evidence>
<dbReference type="InterPro" id="IPR041298">
    <property type="entry name" value="UBZ3"/>
</dbReference>
<dbReference type="Pfam" id="PF21704">
    <property type="entry name" value="POLH-Rev1_HhH"/>
    <property type="match status" value="1"/>
</dbReference>
<dbReference type="PANTHER" id="PTHR45873">
    <property type="entry name" value="DNA POLYMERASE ETA"/>
    <property type="match status" value="1"/>
</dbReference>
<keyword evidence="6" id="KW-0862">Zinc</keyword>
<feature type="region of interest" description="Disordered" evidence="10">
    <location>
        <begin position="493"/>
        <end position="623"/>
    </location>
</feature>
<dbReference type="GO" id="GO:0070987">
    <property type="term" value="P:error-free translesion synthesis"/>
    <property type="evidence" value="ECO:0007669"/>
    <property type="project" value="UniProtKB-ARBA"/>
</dbReference>
<name>A0A9P4SJ08_9PEZI</name>
<evidence type="ECO:0000313" key="14">
    <source>
        <dbReference type="Proteomes" id="UP000799429"/>
    </source>
</evidence>
<dbReference type="InterPro" id="IPR001126">
    <property type="entry name" value="UmuC"/>
</dbReference>
<keyword evidence="7" id="KW-0234">DNA repair</keyword>
<dbReference type="Gene3D" id="3.30.1490.100">
    <property type="entry name" value="DNA polymerase, Y-family, little finger domain"/>
    <property type="match status" value="1"/>
</dbReference>
<evidence type="ECO:0000259" key="11">
    <source>
        <dbReference type="PROSITE" id="PS50173"/>
    </source>
</evidence>
<evidence type="ECO:0000256" key="3">
    <source>
        <dbReference type="ARBA" id="ARBA00022723"/>
    </source>
</evidence>
<comment type="subcellular location">
    <subcellularLocation>
        <location evidence="1">Nucleus</location>
    </subcellularLocation>
</comment>